<dbReference type="OrthoDB" id="9813025at2"/>
<gene>
    <name evidence="5" type="ORF">HMPREF2137_00410</name>
</gene>
<dbReference type="Proteomes" id="UP000029556">
    <property type="component" value="Unassembled WGS sequence"/>
</dbReference>
<evidence type="ECO:0000313" key="6">
    <source>
        <dbReference type="Proteomes" id="UP000029556"/>
    </source>
</evidence>
<dbReference type="InterPro" id="IPR001789">
    <property type="entry name" value="Sig_transdc_resp-reg_receiver"/>
</dbReference>
<dbReference type="Pfam" id="PF00072">
    <property type="entry name" value="Response_reg"/>
    <property type="match status" value="1"/>
</dbReference>
<evidence type="ECO:0000256" key="3">
    <source>
        <dbReference type="PROSITE-ProRule" id="PRU00169"/>
    </source>
</evidence>
<accession>A0A096B3Q4</accession>
<dbReference type="PANTHER" id="PTHR44591:SF14">
    <property type="entry name" value="PROTEIN PILG"/>
    <property type="match status" value="1"/>
</dbReference>
<dbReference type="Gene3D" id="3.40.720.10">
    <property type="entry name" value="Alkaline Phosphatase, subunit A"/>
    <property type="match status" value="1"/>
</dbReference>
<dbReference type="GO" id="GO:0000160">
    <property type="term" value="P:phosphorelay signal transduction system"/>
    <property type="evidence" value="ECO:0007669"/>
    <property type="project" value="UniProtKB-KW"/>
</dbReference>
<reference evidence="5 6" key="1">
    <citation type="submission" date="2014-07" db="EMBL/GenBank/DDBJ databases">
        <authorList>
            <person name="McCorrison J."/>
            <person name="Sanka R."/>
            <person name="Torralba M."/>
            <person name="Gillis M."/>
            <person name="Haft D.H."/>
            <person name="Methe B."/>
            <person name="Sutton G."/>
            <person name="Nelson K.E."/>
        </authorList>
    </citation>
    <scope>NUCLEOTIDE SEQUENCE [LARGE SCALE GENOMIC DNA]</scope>
    <source>
        <strain evidence="5 6">DNF00853</strain>
    </source>
</reference>
<protein>
    <submittedName>
        <fullName evidence="5">Chemotaxis protein CheY</fullName>
    </submittedName>
</protein>
<keyword evidence="1 3" id="KW-0597">Phosphoprotein</keyword>
<dbReference type="InterPro" id="IPR050595">
    <property type="entry name" value="Bact_response_regulator"/>
</dbReference>
<organism evidence="5 6">
    <name type="scientific">Hoylesella buccalis DNF00853</name>
    <dbReference type="NCBI Taxonomy" id="1401074"/>
    <lineage>
        <taxon>Bacteria</taxon>
        <taxon>Pseudomonadati</taxon>
        <taxon>Bacteroidota</taxon>
        <taxon>Bacteroidia</taxon>
        <taxon>Bacteroidales</taxon>
        <taxon>Prevotellaceae</taxon>
        <taxon>Hoylesella</taxon>
    </lineage>
</organism>
<keyword evidence="2" id="KW-0902">Two-component regulatory system</keyword>
<dbReference type="InterPro" id="IPR011006">
    <property type="entry name" value="CheY-like_superfamily"/>
</dbReference>
<dbReference type="PROSITE" id="PS50110">
    <property type="entry name" value="RESPONSE_REGULATORY"/>
    <property type="match status" value="1"/>
</dbReference>
<evidence type="ECO:0000259" key="4">
    <source>
        <dbReference type="PROSITE" id="PS50110"/>
    </source>
</evidence>
<dbReference type="Gene3D" id="3.40.50.2300">
    <property type="match status" value="1"/>
</dbReference>
<feature type="domain" description="Response regulatory" evidence="4">
    <location>
        <begin position="5"/>
        <end position="119"/>
    </location>
</feature>
<name>A0A096B3Q4_9BACT</name>
<evidence type="ECO:0000256" key="1">
    <source>
        <dbReference type="ARBA" id="ARBA00022553"/>
    </source>
</evidence>
<dbReference type="AlphaFoldDB" id="A0A096B3Q4"/>
<dbReference type="SUPFAM" id="SSF53649">
    <property type="entry name" value="Alkaline phosphatase-like"/>
    <property type="match status" value="1"/>
</dbReference>
<dbReference type="CDD" id="cd00156">
    <property type="entry name" value="REC"/>
    <property type="match status" value="1"/>
</dbReference>
<dbReference type="SMART" id="SM00448">
    <property type="entry name" value="REC"/>
    <property type="match status" value="1"/>
</dbReference>
<dbReference type="RefSeq" id="WP_036871299.1">
    <property type="nucleotide sequence ID" value="NZ_JRNN01000005.1"/>
</dbReference>
<sequence length="517" mass="59865">MNNGLLLWVDDEIELLRAHIIFLEKKGYQVVTVSNGSDAIDQCRQHTFDLVLLDEMMPGLTGLETLQRIKEISPATPVVMVTKSEEENIMDQAIGSKIADYLIKPVNPNQILLALKKNIHRKEIVTEVTQSGYQQSFQDISMQIMNCQSLGDWMDIYKRLVHWELELSSTDSSMTEMLQMQKEEADLGFAKYIKQHYLEWVAPSQTNRPMMSPDLFKNKIFPLLDAGEKVFLIVIDNFRYDQWRVISKEIGDLFDMQEDMYVSILPTATQYARNAIFSGLMPNKIAEMFPDLWVDEDEEEGKNLNEEPLIQTQIERYRRHHSFSYNKVNDSSGAEKFFDKLHELKKNDLNVLVVNFIDMLSHARTESKMVRELANNESAYRSITKSWFRHSMMTELMKLLAQSDYKVVLTTDHGSIRASKPIKIIGDRNTNTNLRYKLGKNLSYSAKEVFTIKNPRSAQLPSPNISTSYVFATGDTFFAYPNNYNYYVSYYKDTFQHGGISMEEMLIPLITLTSRKR</sequence>
<dbReference type="Pfam" id="PF08665">
    <property type="entry name" value="PglZ"/>
    <property type="match status" value="1"/>
</dbReference>
<proteinExistence type="predicted"/>
<evidence type="ECO:0000313" key="5">
    <source>
        <dbReference type="EMBL" id="KGF37427.1"/>
    </source>
</evidence>
<dbReference type="EMBL" id="JRNN01000005">
    <property type="protein sequence ID" value="KGF37427.1"/>
    <property type="molecule type" value="Genomic_DNA"/>
</dbReference>
<dbReference type="SUPFAM" id="SSF52172">
    <property type="entry name" value="CheY-like"/>
    <property type="match status" value="1"/>
</dbReference>
<feature type="modified residue" description="4-aspartylphosphate" evidence="3">
    <location>
        <position position="54"/>
    </location>
</feature>
<dbReference type="InterPro" id="IPR017850">
    <property type="entry name" value="Alkaline_phosphatase_core_sf"/>
</dbReference>
<dbReference type="PANTHER" id="PTHR44591">
    <property type="entry name" value="STRESS RESPONSE REGULATOR PROTEIN 1"/>
    <property type="match status" value="1"/>
</dbReference>
<comment type="caution">
    <text evidence="5">The sequence shown here is derived from an EMBL/GenBank/DDBJ whole genome shotgun (WGS) entry which is preliminary data.</text>
</comment>
<evidence type="ECO:0000256" key="2">
    <source>
        <dbReference type="ARBA" id="ARBA00023012"/>
    </source>
</evidence>